<keyword evidence="3" id="KW-1185">Reference proteome</keyword>
<dbReference type="EMBL" id="FNQS01000009">
    <property type="protein sequence ID" value="SEA83162.1"/>
    <property type="molecule type" value="Genomic_DNA"/>
</dbReference>
<dbReference type="STRING" id="71657.SAMN02982996_02630"/>
<protein>
    <submittedName>
        <fullName evidence="2">Acyl carrier protein</fullName>
    </submittedName>
</protein>
<dbReference type="Proteomes" id="UP000187280">
    <property type="component" value="Unassembled WGS sequence"/>
</dbReference>
<proteinExistence type="predicted"/>
<evidence type="ECO:0000259" key="1">
    <source>
        <dbReference type="PROSITE" id="PS50075"/>
    </source>
</evidence>
<sequence>MPNYESQVIAAIALVMEIDDTSELHRNTQIERDLGFDSGLYIELIMYLEDAIDSLHLDPATLDIQHFESIGSIADYIATRVSSAASA</sequence>
<feature type="domain" description="Carrier" evidence="1">
    <location>
        <begin position="2"/>
        <end position="81"/>
    </location>
</feature>
<dbReference type="RefSeq" id="WP_026741856.1">
    <property type="nucleotide sequence ID" value="NZ_FNQS01000009.1"/>
</dbReference>
<reference evidence="2 3" key="1">
    <citation type="submission" date="2016-10" db="EMBL/GenBank/DDBJ databases">
        <authorList>
            <person name="de Groot N.N."/>
        </authorList>
    </citation>
    <scope>NUCLEOTIDE SEQUENCE [LARGE SCALE GENOMIC DNA]</scope>
    <source>
        <strain evidence="2 3">ATCC 29281</strain>
    </source>
</reference>
<dbReference type="Pfam" id="PF00550">
    <property type="entry name" value="PP-binding"/>
    <property type="match status" value="1"/>
</dbReference>
<dbReference type="eggNOG" id="COG0236">
    <property type="taxonomic scope" value="Bacteria"/>
</dbReference>
<dbReference type="Gene3D" id="1.10.1200.10">
    <property type="entry name" value="ACP-like"/>
    <property type="match status" value="1"/>
</dbReference>
<dbReference type="InterPro" id="IPR009081">
    <property type="entry name" value="PP-bd_ACP"/>
</dbReference>
<dbReference type="InterPro" id="IPR036736">
    <property type="entry name" value="ACP-like_sf"/>
</dbReference>
<evidence type="ECO:0000313" key="2">
    <source>
        <dbReference type="EMBL" id="SEA83162.1"/>
    </source>
</evidence>
<accession>A0A1H4EFY6</accession>
<dbReference type="SUPFAM" id="SSF47336">
    <property type="entry name" value="ACP-like"/>
    <property type="match status" value="1"/>
</dbReference>
<name>A0A1H4EFY6_9GAMM</name>
<evidence type="ECO:0000313" key="3">
    <source>
        <dbReference type="Proteomes" id="UP000187280"/>
    </source>
</evidence>
<gene>
    <name evidence="2" type="ORF">SAMN02982996_02630</name>
</gene>
<dbReference type="PROSITE" id="PS50075">
    <property type="entry name" value="CARRIER"/>
    <property type="match status" value="1"/>
</dbReference>
<organism evidence="2 3">
    <name type="scientific">Lonsdalea quercina</name>
    <dbReference type="NCBI Taxonomy" id="71657"/>
    <lineage>
        <taxon>Bacteria</taxon>
        <taxon>Pseudomonadati</taxon>
        <taxon>Pseudomonadota</taxon>
        <taxon>Gammaproteobacteria</taxon>
        <taxon>Enterobacterales</taxon>
        <taxon>Pectobacteriaceae</taxon>
        <taxon>Lonsdalea</taxon>
    </lineage>
</organism>
<dbReference type="AlphaFoldDB" id="A0A1H4EFY6"/>
<dbReference type="GeneID" id="97765482"/>